<dbReference type="EMBL" id="JAPEIS010000006">
    <property type="protein sequence ID" value="KAJ8065281.1"/>
    <property type="molecule type" value="Genomic_DNA"/>
</dbReference>
<gene>
    <name evidence="1" type="ORF">OCU04_005979</name>
</gene>
<protein>
    <submittedName>
        <fullName evidence="1">Uncharacterized protein</fullName>
    </submittedName>
</protein>
<evidence type="ECO:0000313" key="2">
    <source>
        <dbReference type="Proteomes" id="UP001152300"/>
    </source>
</evidence>
<name>A0A9X0DIY5_9HELO</name>
<accession>A0A9X0DIY5</accession>
<comment type="caution">
    <text evidence="1">The sequence shown here is derived from an EMBL/GenBank/DDBJ whole genome shotgun (WGS) entry which is preliminary data.</text>
</comment>
<organism evidence="1 2">
    <name type="scientific">Sclerotinia nivalis</name>
    <dbReference type="NCBI Taxonomy" id="352851"/>
    <lineage>
        <taxon>Eukaryota</taxon>
        <taxon>Fungi</taxon>
        <taxon>Dikarya</taxon>
        <taxon>Ascomycota</taxon>
        <taxon>Pezizomycotina</taxon>
        <taxon>Leotiomycetes</taxon>
        <taxon>Helotiales</taxon>
        <taxon>Sclerotiniaceae</taxon>
        <taxon>Sclerotinia</taxon>
    </lineage>
</organism>
<dbReference type="OrthoDB" id="10326175at2759"/>
<dbReference type="Proteomes" id="UP001152300">
    <property type="component" value="Unassembled WGS sequence"/>
</dbReference>
<evidence type="ECO:0000313" key="1">
    <source>
        <dbReference type="EMBL" id="KAJ8065281.1"/>
    </source>
</evidence>
<sequence>MEAEIMAAKLKIQKAEPMEGKAVGMKSMEIEVGGVLNEYKPNAEFARNEEILKIVEETTDYKTALAKFYISLDDYKKDIWEYNKEVSSFNEERRECQSICDMVARLPGKILEHNKRAKNLANWAKLLKIAEEDLERKARKRIHFLILASAS</sequence>
<keyword evidence="2" id="KW-1185">Reference proteome</keyword>
<reference evidence="1" key="1">
    <citation type="submission" date="2022-11" db="EMBL/GenBank/DDBJ databases">
        <title>Genome Resource of Sclerotinia nivalis Strain SnTB1, a Plant Pathogen Isolated from American Ginseng.</title>
        <authorList>
            <person name="Fan S."/>
        </authorList>
    </citation>
    <scope>NUCLEOTIDE SEQUENCE</scope>
    <source>
        <strain evidence="1">SnTB1</strain>
    </source>
</reference>
<proteinExistence type="predicted"/>
<dbReference type="AlphaFoldDB" id="A0A9X0DIY5"/>